<dbReference type="AlphaFoldDB" id="A0AA42CNQ3"/>
<evidence type="ECO:0000313" key="4">
    <source>
        <dbReference type="Proteomes" id="UP001165667"/>
    </source>
</evidence>
<evidence type="ECO:0000256" key="1">
    <source>
        <dbReference type="ARBA" id="ARBA00022649"/>
    </source>
</evidence>
<gene>
    <name evidence="3" type="ORF">M8523_16555</name>
</gene>
<name>A0AA42CNQ3_9HYPH</name>
<dbReference type="EMBL" id="JAMOIM010000010">
    <property type="protein sequence ID" value="MCW6509632.1"/>
    <property type="molecule type" value="Genomic_DNA"/>
</dbReference>
<comment type="caution">
    <text evidence="3">The sequence shown here is derived from an EMBL/GenBank/DDBJ whole genome shotgun (WGS) entry which is preliminary data.</text>
</comment>
<keyword evidence="4" id="KW-1185">Reference proteome</keyword>
<dbReference type="SUPFAM" id="SSF47598">
    <property type="entry name" value="Ribbon-helix-helix"/>
    <property type="match status" value="1"/>
</dbReference>
<protein>
    <submittedName>
        <fullName evidence="3">Type II toxin-antitoxin system ParD family antitoxin</fullName>
    </submittedName>
</protein>
<dbReference type="InterPro" id="IPR010985">
    <property type="entry name" value="Ribbon_hlx_hlx"/>
</dbReference>
<organism evidence="3 4">
    <name type="scientific">Lichenifustis flavocetrariae</name>
    <dbReference type="NCBI Taxonomy" id="2949735"/>
    <lineage>
        <taxon>Bacteria</taxon>
        <taxon>Pseudomonadati</taxon>
        <taxon>Pseudomonadota</taxon>
        <taxon>Alphaproteobacteria</taxon>
        <taxon>Hyphomicrobiales</taxon>
        <taxon>Lichenihabitantaceae</taxon>
        <taxon>Lichenifustis</taxon>
    </lineage>
</organism>
<feature type="region of interest" description="Disordered" evidence="2">
    <location>
        <begin position="47"/>
        <end position="67"/>
    </location>
</feature>
<dbReference type="InterPro" id="IPR038296">
    <property type="entry name" value="ParD_sf"/>
</dbReference>
<evidence type="ECO:0000256" key="2">
    <source>
        <dbReference type="SAM" id="MobiDB-lite"/>
    </source>
</evidence>
<keyword evidence="1" id="KW-1277">Toxin-antitoxin system</keyword>
<dbReference type="CDD" id="cd22231">
    <property type="entry name" value="RHH_NikR_HicB-like"/>
    <property type="match status" value="1"/>
</dbReference>
<sequence>MPATYSRHIALTGPLKDWVDAQVDRGEYLSVSDLIRTAIRLLRERDEARIDRQPCASPGPSRGQGQV</sequence>
<dbReference type="InterPro" id="IPR022789">
    <property type="entry name" value="ParD"/>
</dbReference>
<proteinExistence type="predicted"/>
<dbReference type="RefSeq" id="WP_282586000.1">
    <property type="nucleotide sequence ID" value="NZ_JAMOIM010000010.1"/>
</dbReference>
<reference evidence="3" key="1">
    <citation type="submission" date="2022-05" db="EMBL/GenBank/DDBJ databases">
        <authorList>
            <person name="Pankratov T."/>
        </authorList>
    </citation>
    <scope>NUCLEOTIDE SEQUENCE</scope>
    <source>
        <strain evidence="3">BP6-180914</strain>
    </source>
</reference>
<dbReference type="Pfam" id="PF03693">
    <property type="entry name" value="ParD_antitoxin"/>
    <property type="match status" value="1"/>
</dbReference>
<dbReference type="Gene3D" id="6.10.10.120">
    <property type="entry name" value="Antitoxin ParD1-like"/>
    <property type="match status" value="1"/>
</dbReference>
<dbReference type="Proteomes" id="UP001165667">
    <property type="component" value="Unassembled WGS sequence"/>
</dbReference>
<evidence type="ECO:0000313" key="3">
    <source>
        <dbReference type="EMBL" id="MCW6509632.1"/>
    </source>
</evidence>
<accession>A0AA42CNQ3</accession>
<dbReference type="GO" id="GO:0006355">
    <property type="term" value="P:regulation of DNA-templated transcription"/>
    <property type="evidence" value="ECO:0007669"/>
    <property type="project" value="InterPro"/>
</dbReference>